<proteinExistence type="predicted"/>
<evidence type="ECO:0000259" key="1">
    <source>
        <dbReference type="Pfam" id="PF16490"/>
    </source>
</evidence>
<accession>X1UR17</accession>
<protein>
    <recommendedName>
        <fullName evidence="1">Putative oxidoreductase C-terminal domain-containing protein</fullName>
    </recommendedName>
</protein>
<reference evidence="2" key="1">
    <citation type="journal article" date="2014" name="Front. Microbiol.">
        <title>High frequency of phylogenetically diverse reductive dehalogenase-homologous genes in deep subseafloor sedimentary metagenomes.</title>
        <authorList>
            <person name="Kawai M."/>
            <person name="Futagami T."/>
            <person name="Toyoda A."/>
            <person name="Takaki Y."/>
            <person name="Nishi S."/>
            <person name="Hori S."/>
            <person name="Arai W."/>
            <person name="Tsubouchi T."/>
            <person name="Morono Y."/>
            <person name="Uchiyama I."/>
            <person name="Ito T."/>
            <person name="Fujiyama A."/>
            <person name="Inagaki F."/>
            <person name="Takami H."/>
        </authorList>
    </citation>
    <scope>NUCLEOTIDE SEQUENCE</scope>
    <source>
        <strain evidence="2">Expedition CK06-06</strain>
    </source>
</reference>
<organism evidence="2">
    <name type="scientific">marine sediment metagenome</name>
    <dbReference type="NCBI Taxonomy" id="412755"/>
    <lineage>
        <taxon>unclassified sequences</taxon>
        <taxon>metagenomes</taxon>
        <taxon>ecological metagenomes</taxon>
    </lineage>
</organism>
<evidence type="ECO:0000313" key="2">
    <source>
        <dbReference type="EMBL" id="GAI94804.1"/>
    </source>
</evidence>
<feature type="domain" description="Putative oxidoreductase C-terminal" evidence="1">
    <location>
        <begin position="1"/>
        <end position="217"/>
    </location>
</feature>
<dbReference type="InterPro" id="IPR032459">
    <property type="entry name" value="Oxidoreduct_C"/>
</dbReference>
<dbReference type="Pfam" id="PF16490">
    <property type="entry name" value="Oxidoreduct_C"/>
    <property type="match status" value="1"/>
</dbReference>
<gene>
    <name evidence="2" type="ORF">S12H4_38767</name>
</gene>
<name>X1UR17_9ZZZZ</name>
<dbReference type="EMBL" id="BARW01023360">
    <property type="protein sequence ID" value="GAI94804.1"/>
    <property type="molecule type" value="Genomic_DNA"/>
</dbReference>
<comment type="caution">
    <text evidence="2">The sequence shown here is derived from an EMBL/GenBank/DDBJ whole genome shotgun (WGS) entry which is preliminary data.</text>
</comment>
<sequence>HLVDLIQWECFPEVILDYQKDIEVLAAKRWPTELTPLRFESVTRLTEYPEYLKKDIVNDSVLNVYCNGEIIYKLRGIHAKVSVIWNYRAPEGGSDTHFSVMRGTKANLVIRQGEEQKYTPELYIEPVEGVENMEFERKLAFAVEKLQGKYPGIELLKLEGKWQIIIPAEYRIGHEAHFGQVTQTFLQYLVDGKLPDWEVPNMIAKYYTTTKALEIAKKDD</sequence>
<dbReference type="AlphaFoldDB" id="X1UR17"/>
<feature type="non-terminal residue" evidence="2">
    <location>
        <position position="1"/>
    </location>
</feature>